<accession>A0A6G8AR58</accession>
<keyword evidence="2" id="KW-1185">Reference proteome</keyword>
<dbReference type="InterPro" id="IPR021321">
    <property type="entry name" value="DUF2922"/>
</dbReference>
<sequence length="70" mass="7891">MKKLSMTFLNETGKKTYLRPKVASETLDAGTVKTVMDDITGLDLFEKTGEKMYAETKSAKYTETITTELF</sequence>
<gene>
    <name evidence="1" type="ORF">G7082_02125</name>
</gene>
<name>A0A6G8AR58_9ENTE</name>
<organism evidence="1 2">
    <name type="scientific">Vagococcus hydrophili</name>
    <dbReference type="NCBI Taxonomy" id="2714947"/>
    <lineage>
        <taxon>Bacteria</taxon>
        <taxon>Bacillati</taxon>
        <taxon>Bacillota</taxon>
        <taxon>Bacilli</taxon>
        <taxon>Lactobacillales</taxon>
        <taxon>Enterococcaceae</taxon>
        <taxon>Vagococcus</taxon>
    </lineage>
</organism>
<proteinExistence type="predicted"/>
<evidence type="ECO:0000313" key="2">
    <source>
        <dbReference type="Proteomes" id="UP000501747"/>
    </source>
</evidence>
<dbReference type="KEGG" id="vhy:G7082_02125"/>
<dbReference type="Proteomes" id="UP000501747">
    <property type="component" value="Chromosome"/>
</dbReference>
<evidence type="ECO:0000313" key="1">
    <source>
        <dbReference type="EMBL" id="QIL47413.1"/>
    </source>
</evidence>
<dbReference type="AlphaFoldDB" id="A0A6G8AR58"/>
<protein>
    <submittedName>
        <fullName evidence="1">DUF2922 domain-containing protein</fullName>
    </submittedName>
</protein>
<dbReference type="RefSeq" id="WP_166033523.1">
    <property type="nucleotide sequence ID" value="NZ_CP049887.1"/>
</dbReference>
<dbReference type="EMBL" id="CP049887">
    <property type="protein sequence ID" value="QIL47413.1"/>
    <property type="molecule type" value="Genomic_DNA"/>
</dbReference>
<reference evidence="1 2" key="1">
    <citation type="submission" date="2020-03" db="EMBL/GenBank/DDBJ databases">
        <title>Vagococcus sp. nov., isolated from beetles.</title>
        <authorList>
            <person name="Hyun D.-W."/>
            <person name="Bae J.-W."/>
        </authorList>
    </citation>
    <scope>NUCLEOTIDE SEQUENCE [LARGE SCALE GENOMIC DNA]</scope>
    <source>
        <strain evidence="1 2">HDW17B</strain>
    </source>
</reference>
<dbReference type="Pfam" id="PF11148">
    <property type="entry name" value="DUF2922"/>
    <property type="match status" value="1"/>
</dbReference>